<dbReference type="EMBL" id="BSUK01000001">
    <property type="protein sequence ID" value="GMA25509.1"/>
    <property type="molecule type" value="Genomic_DNA"/>
</dbReference>
<protein>
    <submittedName>
        <fullName evidence="1">Uncharacterized protein</fullName>
    </submittedName>
</protein>
<comment type="caution">
    <text evidence="1">The sequence shown here is derived from an EMBL/GenBank/DDBJ whole genome shotgun (WGS) entry which is preliminary data.</text>
</comment>
<proteinExistence type="predicted"/>
<gene>
    <name evidence="1" type="ORF">GCM10025864_32680</name>
</gene>
<evidence type="ECO:0000313" key="2">
    <source>
        <dbReference type="Proteomes" id="UP001157091"/>
    </source>
</evidence>
<dbReference type="Proteomes" id="UP001157091">
    <property type="component" value="Unassembled WGS sequence"/>
</dbReference>
<keyword evidence="2" id="KW-1185">Reference proteome</keyword>
<reference evidence="2" key="1">
    <citation type="journal article" date="2019" name="Int. J. Syst. Evol. Microbiol.">
        <title>The Global Catalogue of Microorganisms (GCM) 10K type strain sequencing project: providing services to taxonomists for standard genome sequencing and annotation.</title>
        <authorList>
            <consortium name="The Broad Institute Genomics Platform"/>
            <consortium name="The Broad Institute Genome Sequencing Center for Infectious Disease"/>
            <person name="Wu L."/>
            <person name="Ma J."/>
        </authorList>
    </citation>
    <scope>NUCLEOTIDE SEQUENCE [LARGE SCALE GENOMIC DNA]</scope>
    <source>
        <strain evidence="2">NBRC 106348</strain>
    </source>
</reference>
<organism evidence="1 2">
    <name type="scientific">Luteimicrobium album</name>
    <dbReference type="NCBI Taxonomy" id="1054550"/>
    <lineage>
        <taxon>Bacteria</taxon>
        <taxon>Bacillati</taxon>
        <taxon>Actinomycetota</taxon>
        <taxon>Actinomycetes</taxon>
        <taxon>Micrococcales</taxon>
        <taxon>Luteimicrobium</taxon>
    </lineage>
</organism>
<accession>A0ABQ6I427</accession>
<sequence>MAQLVPLRAPDVRAPPHGPVAGADDLRSALMDVTDDLSPQARALVPGVAVGDVTRLPDDLDTAMRTVGLTHVTAVSGGTSRSSWRP</sequence>
<evidence type="ECO:0000313" key="1">
    <source>
        <dbReference type="EMBL" id="GMA25509.1"/>
    </source>
</evidence>
<name>A0ABQ6I427_9MICO</name>